<evidence type="ECO:0000313" key="2">
    <source>
        <dbReference type="Proteomes" id="UP000793456"/>
    </source>
</evidence>
<keyword evidence="2" id="KW-1185">Reference proteome</keyword>
<dbReference type="EMBL" id="CM011697">
    <property type="protein sequence ID" value="TMS02387.1"/>
    <property type="molecule type" value="Genomic_DNA"/>
</dbReference>
<protein>
    <submittedName>
        <fullName evidence="1">Uncharacterized protein</fullName>
    </submittedName>
</protein>
<organism evidence="1 2">
    <name type="scientific">Larimichthys crocea</name>
    <name type="common">Large yellow croaker</name>
    <name type="synonym">Pseudosciaena crocea</name>
    <dbReference type="NCBI Taxonomy" id="215358"/>
    <lineage>
        <taxon>Eukaryota</taxon>
        <taxon>Metazoa</taxon>
        <taxon>Chordata</taxon>
        <taxon>Craniata</taxon>
        <taxon>Vertebrata</taxon>
        <taxon>Euteleostomi</taxon>
        <taxon>Actinopterygii</taxon>
        <taxon>Neopterygii</taxon>
        <taxon>Teleostei</taxon>
        <taxon>Neoteleostei</taxon>
        <taxon>Acanthomorphata</taxon>
        <taxon>Eupercaria</taxon>
        <taxon>Sciaenidae</taxon>
        <taxon>Larimichthys</taxon>
    </lineage>
</organism>
<evidence type="ECO:0000313" key="1">
    <source>
        <dbReference type="EMBL" id="TMS02387.1"/>
    </source>
</evidence>
<sequence>MGLTINTSCQFNSVKKFPLSSSAISKLGMVVTRLERGWRDDDVGKKQKVRDKYGLAGLKKAKKKKEAGFDLIFFFYVGLMCCFKARWCYFMNKHHNVIFEPQNYKESCRELKL</sequence>
<gene>
    <name evidence="1" type="ORF">E3U43_007927</name>
</gene>
<name>A0ACD3Q5X0_LARCR</name>
<accession>A0ACD3Q5X0</accession>
<comment type="caution">
    <text evidence="1">The sequence shown here is derived from an EMBL/GenBank/DDBJ whole genome shotgun (WGS) entry which is preliminary data.</text>
</comment>
<dbReference type="Proteomes" id="UP000793456">
    <property type="component" value="Chromosome XXIV"/>
</dbReference>
<reference evidence="1" key="1">
    <citation type="submission" date="2018-11" db="EMBL/GenBank/DDBJ databases">
        <title>The sequence and de novo assembly of Larimichthys crocea genome using PacBio and Hi-C technologies.</title>
        <authorList>
            <person name="Xu P."/>
            <person name="Chen B."/>
            <person name="Zhou Z."/>
            <person name="Ke Q."/>
            <person name="Wu Y."/>
            <person name="Bai H."/>
            <person name="Pu F."/>
        </authorList>
    </citation>
    <scope>NUCLEOTIDE SEQUENCE</scope>
    <source>
        <tissue evidence="1">Muscle</tissue>
    </source>
</reference>
<proteinExistence type="predicted"/>